<evidence type="ECO:0000256" key="5">
    <source>
        <dbReference type="ARBA" id="ARBA00022723"/>
    </source>
</evidence>
<dbReference type="InterPro" id="IPR001645">
    <property type="entry name" value="Folylpolyglutamate_synth"/>
</dbReference>
<evidence type="ECO:0000256" key="7">
    <source>
        <dbReference type="ARBA" id="ARBA00022840"/>
    </source>
</evidence>
<dbReference type="InterPro" id="IPR013221">
    <property type="entry name" value="Mur_ligase_cen"/>
</dbReference>
<evidence type="ECO:0000256" key="9">
    <source>
        <dbReference type="ARBA" id="ARBA00022909"/>
    </source>
</evidence>
<dbReference type="GO" id="GO:0046656">
    <property type="term" value="P:folic acid biosynthetic process"/>
    <property type="evidence" value="ECO:0007669"/>
    <property type="project" value="UniProtKB-KW"/>
</dbReference>
<keyword evidence="6" id="KW-0547">Nucleotide-binding</keyword>
<dbReference type="FunFam" id="3.40.1190.10:FF:000004">
    <property type="entry name" value="Dihydrofolate synthase/folylpolyglutamate synthase"/>
    <property type="match status" value="1"/>
</dbReference>
<feature type="domain" description="Mur ligase C-terminal" evidence="10">
    <location>
        <begin position="302"/>
        <end position="425"/>
    </location>
</feature>
<keyword evidence="7" id="KW-0067">ATP-binding</keyword>
<evidence type="ECO:0000256" key="2">
    <source>
        <dbReference type="ARBA" id="ARBA00008276"/>
    </source>
</evidence>
<sequence length="440" mass="46878">MMLESFAEVEAALNARWPENIIEPNLERIADLMDHLGSPQESYPVIHLAGTNGKTSTARMIDSLLMAFGMRTGRYTSPHLESIQERITFAGENISEERFVDTYNDLALYLDLIDARHKDPLSYFEVLTAMAYVAFADAPVDAAIVECGLGGEWDATNVANAPVSVITPIGIDHVAYLGNSLAGIAATKAKIIKPGAAVVLAAQPLEVAAELMRRAAEVEALPLRAGVEFGLMERNIAVGGQFLAIEGLGGRYTDIFLPLHGAHQAENAALALAAVEAMMGNGRELLDVEAVRDGFAMASSPGRLEIVRRSPSVLLDVAHNPHGATALALALESAFTFDRVVGVIGIFADKDARTFLEILEPVLNEIIVTQGNSARALPEADLFEIAVDIFGSDRVYRSGGNLADAITHGLELAEEPGSALLITGSVATVGQARTLLGRRS</sequence>
<evidence type="ECO:0000256" key="8">
    <source>
        <dbReference type="ARBA" id="ARBA00022842"/>
    </source>
</evidence>
<comment type="subunit">
    <text evidence="3">Monomer.</text>
</comment>
<dbReference type="PANTHER" id="PTHR11136:SF0">
    <property type="entry name" value="DIHYDROFOLATE SYNTHETASE-RELATED"/>
    <property type="match status" value="1"/>
</dbReference>
<dbReference type="AlphaFoldDB" id="A0A6J6N403"/>
<dbReference type="PIRSF" id="PIRSF001563">
    <property type="entry name" value="Folylpolyglu_synth"/>
    <property type="match status" value="1"/>
</dbReference>
<evidence type="ECO:0000313" key="13">
    <source>
        <dbReference type="EMBL" id="CAB4843921.1"/>
    </source>
</evidence>
<dbReference type="Pfam" id="PF08245">
    <property type="entry name" value="Mur_ligase_M"/>
    <property type="match status" value="1"/>
</dbReference>
<evidence type="ECO:0000313" key="12">
    <source>
        <dbReference type="EMBL" id="CAB4680856.1"/>
    </source>
</evidence>
<proteinExistence type="inferred from homology"/>
<dbReference type="InterPro" id="IPR018109">
    <property type="entry name" value="Folylpolyglutamate_synth_CS"/>
</dbReference>
<dbReference type="EMBL" id="CAFBRC010000121">
    <property type="protein sequence ID" value="CAB5077870.1"/>
    <property type="molecule type" value="Genomic_DNA"/>
</dbReference>
<dbReference type="SUPFAM" id="SSF53623">
    <property type="entry name" value="MurD-like peptide ligases, catalytic domain"/>
    <property type="match status" value="1"/>
</dbReference>
<feature type="domain" description="Mur ligase central" evidence="11">
    <location>
        <begin position="49"/>
        <end position="275"/>
    </location>
</feature>
<dbReference type="NCBIfam" id="TIGR01499">
    <property type="entry name" value="folC"/>
    <property type="match status" value="1"/>
</dbReference>
<dbReference type="PANTHER" id="PTHR11136">
    <property type="entry name" value="FOLYLPOLYGLUTAMATE SYNTHASE-RELATED"/>
    <property type="match status" value="1"/>
</dbReference>
<evidence type="ECO:0000256" key="3">
    <source>
        <dbReference type="ARBA" id="ARBA00011245"/>
    </source>
</evidence>
<keyword evidence="4" id="KW-0436">Ligase</keyword>
<dbReference type="InterPro" id="IPR036615">
    <property type="entry name" value="Mur_ligase_C_dom_sf"/>
</dbReference>
<dbReference type="GO" id="GO:0005524">
    <property type="term" value="F:ATP binding"/>
    <property type="evidence" value="ECO:0007669"/>
    <property type="project" value="UniProtKB-KW"/>
</dbReference>
<accession>A0A6J6N403</accession>
<keyword evidence="5" id="KW-0479">Metal-binding</keyword>
<evidence type="ECO:0000259" key="11">
    <source>
        <dbReference type="Pfam" id="PF08245"/>
    </source>
</evidence>
<dbReference type="GO" id="GO:0005737">
    <property type="term" value="C:cytoplasm"/>
    <property type="evidence" value="ECO:0007669"/>
    <property type="project" value="TreeGrafter"/>
</dbReference>
<protein>
    <submittedName>
        <fullName evidence="12">Unannotated protein</fullName>
    </submittedName>
</protein>
<dbReference type="SUPFAM" id="SSF53244">
    <property type="entry name" value="MurD-like peptide ligases, peptide-binding domain"/>
    <property type="match status" value="1"/>
</dbReference>
<keyword evidence="9" id="KW-0289">Folate biosynthesis</keyword>
<evidence type="ECO:0000256" key="1">
    <source>
        <dbReference type="ARBA" id="ARBA00001946"/>
    </source>
</evidence>
<keyword evidence="8" id="KW-0460">Magnesium</keyword>
<dbReference type="Pfam" id="PF02875">
    <property type="entry name" value="Mur_ligase_C"/>
    <property type="match status" value="1"/>
</dbReference>
<dbReference type="InterPro" id="IPR004101">
    <property type="entry name" value="Mur_ligase_C"/>
</dbReference>
<evidence type="ECO:0000256" key="6">
    <source>
        <dbReference type="ARBA" id="ARBA00022741"/>
    </source>
</evidence>
<evidence type="ECO:0000259" key="10">
    <source>
        <dbReference type="Pfam" id="PF02875"/>
    </source>
</evidence>
<evidence type="ECO:0000313" key="14">
    <source>
        <dbReference type="EMBL" id="CAB5077870.1"/>
    </source>
</evidence>
<dbReference type="EMBL" id="CAEZXB010000023">
    <property type="protein sequence ID" value="CAB4680856.1"/>
    <property type="molecule type" value="Genomic_DNA"/>
</dbReference>
<dbReference type="Gene3D" id="3.90.190.20">
    <property type="entry name" value="Mur ligase, C-terminal domain"/>
    <property type="match status" value="1"/>
</dbReference>
<reference evidence="12" key="1">
    <citation type="submission" date="2020-05" db="EMBL/GenBank/DDBJ databases">
        <authorList>
            <person name="Chiriac C."/>
            <person name="Salcher M."/>
            <person name="Ghai R."/>
            <person name="Kavagutti S V."/>
        </authorList>
    </citation>
    <scope>NUCLEOTIDE SEQUENCE</scope>
</reference>
<organism evidence="12">
    <name type="scientific">freshwater metagenome</name>
    <dbReference type="NCBI Taxonomy" id="449393"/>
    <lineage>
        <taxon>unclassified sequences</taxon>
        <taxon>metagenomes</taxon>
        <taxon>ecological metagenomes</taxon>
    </lineage>
</organism>
<dbReference type="GO" id="GO:0046872">
    <property type="term" value="F:metal ion binding"/>
    <property type="evidence" value="ECO:0007669"/>
    <property type="project" value="UniProtKB-KW"/>
</dbReference>
<comment type="cofactor">
    <cofactor evidence="1">
        <name>Mg(2+)</name>
        <dbReference type="ChEBI" id="CHEBI:18420"/>
    </cofactor>
</comment>
<gene>
    <name evidence="12" type="ORF">UFOPK2342_01137</name>
    <name evidence="13" type="ORF">UFOPK3266_01007</name>
    <name evidence="14" type="ORF">UFOPK4367_01390</name>
</gene>
<dbReference type="GO" id="GO:0008841">
    <property type="term" value="F:dihydrofolate synthase activity"/>
    <property type="evidence" value="ECO:0007669"/>
    <property type="project" value="TreeGrafter"/>
</dbReference>
<dbReference type="InterPro" id="IPR036565">
    <property type="entry name" value="Mur-like_cat_sf"/>
</dbReference>
<dbReference type="Gene3D" id="3.40.1190.10">
    <property type="entry name" value="Mur-like, catalytic domain"/>
    <property type="match status" value="1"/>
</dbReference>
<dbReference type="PROSITE" id="PS01011">
    <property type="entry name" value="FOLYLPOLYGLU_SYNT_1"/>
    <property type="match status" value="1"/>
</dbReference>
<dbReference type="EMBL" id="CAFBAA010000024">
    <property type="protein sequence ID" value="CAB4843921.1"/>
    <property type="molecule type" value="Genomic_DNA"/>
</dbReference>
<name>A0A6J6N403_9ZZZZ</name>
<dbReference type="GO" id="GO:0004326">
    <property type="term" value="F:tetrahydrofolylpolyglutamate synthase activity"/>
    <property type="evidence" value="ECO:0007669"/>
    <property type="project" value="InterPro"/>
</dbReference>
<evidence type="ECO:0000256" key="4">
    <source>
        <dbReference type="ARBA" id="ARBA00022598"/>
    </source>
</evidence>
<comment type="similarity">
    <text evidence="2">Belongs to the folylpolyglutamate synthase family.</text>
</comment>